<dbReference type="SMART" id="SM00849">
    <property type="entry name" value="Lactamase_B"/>
    <property type="match status" value="1"/>
</dbReference>
<evidence type="ECO:0000313" key="3">
    <source>
        <dbReference type="Proteomes" id="UP000053469"/>
    </source>
</evidence>
<name>A0A117LTM4_9BACT</name>
<dbReference type="SUPFAM" id="SSF56281">
    <property type="entry name" value="Metallo-hydrolase/oxidoreductase"/>
    <property type="match status" value="1"/>
</dbReference>
<dbReference type="InterPro" id="IPR036866">
    <property type="entry name" value="RibonucZ/Hydroxyglut_hydro"/>
</dbReference>
<feature type="non-terminal residue" evidence="2">
    <location>
        <position position="205"/>
    </location>
</feature>
<evidence type="ECO:0000313" key="2">
    <source>
        <dbReference type="EMBL" id="KUK66867.1"/>
    </source>
</evidence>
<proteinExistence type="predicted"/>
<dbReference type="PANTHER" id="PTHR43694">
    <property type="entry name" value="RIBONUCLEASE J"/>
    <property type="match status" value="1"/>
</dbReference>
<dbReference type="CDD" id="cd07714">
    <property type="entry name" value="RNaseJ_MBL-fold"/>
    <property type="match status" value="1"/>
</dbReference>
<feature type="domain" description="Metallo-beta-lactamase" evidence="1">
    <location>
        <begin position="23"/>
        <end position="199"/>
    </location>
</feature>
<organism evidence="2 3">
    <name type="scientific">candidate division WS6 bacterium 36_33</name>
    <dbReference type="NCBI Taxonomy" id="1641388"/>
    <lineage>
        <taxon>Bacteria</taxon>
        <taxon>Candidatus Dojkabacteria</taxon>
    </lineage>
</organism>
<dbReference type="Pfam" id="PF00753">
    <property type="entry name" value="Lactamase_B"/>
    <property type="match status" value="1"/>
</dbReference>
<accession>A0A117LTM4</accession>
<dbReference type="EMBL" id="LGGI01000070">
    <property type="protein sequence ID" value="KUK66867.1"/>
    <property type="molecule type" value="Genomic_DNA"/>
</dbReference>
<reference evidence="3" key="1">
    <citation type="journal article" date="2015" name="MBio">
        <title>Genome-Resolved Metagenomic Analysis Reveals Roles for Candidate Phyla and Other Microbial Community Members in Biogeochemical Transformations in Oil Reservoirs.</title>
        <authorList>
            <person name="Hu P."/>
            <person name="Tom L."/>
            <person name="Singh A."/>
            <person name="Thomas B.C."/>
            <person name="Baker B.J."/>
            <person name="Piceno Y.M."/>
            <person name="Andersen G.L."/>
            <person name="Banfield J.F."/>
        </authorList>
    </citation>
    <scope>NUCLEOTIDE SEQUENCE [LARGE SCALE GENOMIC DNA]</scope>
</reference>
<protein>
    <submittedName>
        <fullName evidence="2">Ribonuclease J</fullName>
    </submittedName>
</protein>
<dbReference type="InterPro" id="IPR001279">
    <property type="entry name" value="Metallo-B-lactamas"/>
</dbReference>
<dbReference type="PANTHER" id="PTHR43694:SF1">
    <property type="entry name" value="RIBONUCLEASE J"/>
    <property type="match status" value="1"/>
</dbReference>
<dbReference type="AlphaFoldDB" id="A0A117LTM4"/>
<gene>
    <name evidence="2" type="ORF">XD87_0446</name>
</gene>
<comment type="caution">
    <text evidence="2">The sequence shown here is derived from an EMBL/GenBank/DDBJ whole genome shotgun (WGS) entry which is preliminary data.</text>
</comment>
<dbReference type="Proteomes" id="UP000053469">
    <property type="component" value="Unassembled WGS sequence"/>
</dbReference>
<evidence type="ECO:0000259" key="1">
    <source>
        <dbReference type="SMART" id="SM00849"/>
    </source>
</evidence>
<sequence>MNKNNSNSSLLQLCTLSGTSEIGRNSNFVEYADEIVMVDAGYSFPGQELYGIDYVIPNTKYLKKNKKKVKAILITHGHLDHTGALKWILPELDYPPVYAGGFAKALIEEKLKEYKMDKKVKIVGIDRKSTVNIGKYFKATFIGINHSIPDAFSIFLDTPKGNIFFSGDYKFDKNPANEPQSDYEKLRSLRGKIDLALMESTNAST</sequence>
<dbReference type="Gene3D" id="3.60.15.10">
    <property type="entry name" value="Ribonuclease Z/Hydroxyacylglutathione hydrolase-like"/>
    <property type="match status" value="1"/>
</dbReference>